<dbReference type="GO" id="GO:0035269">
    <property type="term" value="P:protein O-linked glycosylation via mannose"/>
    <property type="evidence" value="ECO:0007669"/>
    <property type="project" value="TreeGrafter"/>
</dbReference>
<evidence type="ECO:0000313" key="3">
    <source>
        <dbReference type="Proteomes" id="UP000178302"/>
    </source>
</evidence>
<feature type="transmembrane region" description="Helical" evidence="1">
    <location>
        <begin position="377"/>
        <end position="395"/>
    </location>
</feature>
<keyword evidence="1" id="KW-0812">Transmembrane</keyword>
<feature type="transmembrane region" description="Helical" evidence="1">
    <location>
        <begin position="94"/>
        <end position="117"/>
    </location>
</feature>
<feature type="transmembrane region" description="Helical" evidence="1">
    <location>
        <begin position="177"/>
        <end position="202"/>
    </location>
</feature>
<keyword evidence="1" id="KW-1133">Transmembrane helix</keyword>
<evidence type="ECO:0000256" key="1">
    <source>
        <dbReference type="SAM" id="Phobius"/>
    </source>
</evidence>
<feature type="transmembrane region" description="Helical" evidence="1">
    <location>
        <begin position="138"/>
        <end position="165"/>
    </location>
</feature>
<feature type="transmembrane region" description="Helical" evidence="1">
    <location>
        <begin position="324"/>
        <end position="341"/>
    </location>
</feature>
<reference evidence="2 3" key="1">
    <citation type="journal article" date="2016" name="Nat. Commun.">
        <title>Thousands of microbial genomes shed light on interconnected biogeochemical processes in an aquifer system.</title>
        <authorList>
            <person name="Anantharaman K."/>
            <person name="Brown C.T."/>
            <person name="Hug L.A."/>
            <person name="Sharon I."/>
            <person name="Castelle C.J."/>
            <person name="Probst A.J."/>
            <person name="Thomas B.C."/>
            <person name="Singh A."/>
            <person name="Wilkins M.J."/>
            <person name="Karaoz U."/>
            <person name="Brodie E.L."/>
            <person name="Williams K.H."/>
            <person name="Hubbard S.S."/>
            <person name="Banfield J.F."/>
        </authorList>
    </citation>
    <scope>NUCLEOTIDE SEQUENCE [LARGE SCALE GENOMIC DNA]</scope>
</reference>
<feature type="transmembrane region" description="Helical" evidence="1">
    <location>
        <begin position="12"/>
        <end position="35"/>
    </location>
</feature>
<organism evidence="2 3">
    <name type="scientific">Candidatus Tagabacteria bacterium RIFCSPLOWO2_01_FULL_39_11</name>
    <dbReference type="NCBI Taxonomy" id="1802295"/>
    <lineage>
        <taxon>Bacteria</taxon>
        <taxon>Candidatus Tagaibacteriota</taxon>
    </lineage>
</organism>
<feature type="transmembrane region" description="Helical" evidence="1">
    <location>
        <begin position="291"/>
        <end position="312"/>
    </location>
</feature>
<dbReference type="EMBL" id="MHQZ01000003">
    <property type="protein sequence ID" value="OHA14811.1"/>
    <property type="molecule type" value="Genomic_DNA"/>
</dbReference>
<dbReference type="PANTHER" id="PTHR44216">
    <property type="entry name" value="PROTEIN O-MANNOSYL-TRANSFERASE TMTC2"/>
    <property type="match status" value="1"/>
</dbReference>
<evidence type="ECO:0008006" key="4">
    <source>
        <dbReference type="Google" id="ProtNLM"/>
    </source>
</evidence>
<dbReference type="InterPro" id="IPR052384">
    <property type="entry name" value="TMTC_O-mannosyltransferase"/>
</dbReference>
<sequence length="496" mass="57977">MARHLTKRFQRNLLLFLSILLIITAFWRLLFYNFVKDDFFHLWISQYTSLEEFINFFTFGHSLETSKYNFYRPLTTQAYYGIFKSLFNFNPLPFHVASLALHLINSLLVLVLAKLFLGNKMKIFPILAALFYGLNPSHTITVGWVANFQELGVTFFAVLSIYYFYKHLNYNKLIFLLSSVGFFILALLSKETAIVIPIILLLMPWLFGRERSHLRLLPFLIILVSYIYLHFIKYQFVQTEGYTVTVDLQAVNTFRWYLWWALGFPEPLTNFIGANFKILPAIWNSFLRESVIIFSLFLALIIGIIYQIFIILNNNRKTIFDKKLIFFILFYIIFLLPVLFLPQNRYAYHQTTALVGLSLFLVLLLKKVYDLKWKHTKFVVVSFTAVTLLLFLASIDLTIENHQVTYRAIVTDKVLKSFLATHPQIPKDSIIYIKNDPNNPFPEGQWGTATQASYALNGDYAFKIHYGESIKVYYEKVKPLPVSVDKSKVIEHTAVF</sequence>
<proteinExistence type="predicted"/>
<dbReference type="PANTHER" id="PTHR44216:SF3">
    <property type="entry name" value="PROTEIN O-MANNOSYL-TRANSFERASE TMTC2"/>
    <property type="match status" value="1"/>
</dbReference>
<feature type="transmembrane region" description="Helical" evidence="1">
    <location>
        <begin position="347"/>
        <end position="365"/>
    </location>
</feature>
<evidence type="ECO:0000313" key="2">
    <source>
        <dbReference type="EMBL" id="OHA14811.1"/>
    </source>
</evidence>
<comment type="caution">
    <text evidence="2">The sequence shown here is derived from an EMBL/GenBank/DDBJ whole genome shotgun (WGS) entry which is preliminary data.</text>
</comment>
<dbReference type="GO" id="GO:0000030">
    <property type="term" value="F:mannosyltransferase activity"/>
    <property type="evidence" value="ECO:0007669"/>
    <property type="project" value="TreeGrafter"/>
</dbReference>
<protein>
    <recommendedName>
        <fullName evidence="4">Glycosyltransferase RgtA/B/C/D-like domain-containing protein</fullName>
    </recommendedName>
</protein>
<dbReference type="AlphaFoldDB" id="A0A1G2LVJ1"/>
<gene>
    <name evidence="2" type="ORF">A2909_01300</name>
</gene>
<dbReference type="Proteomes" id="UP000178302">
    <property type="component" value="Unassembled WGS sequence"/>
</dbReference>
<keyword evidence="1" id="KW-0472">Membrane</keyword>
<feature type="transmembrane region" description="Helical" evidence="1">
    <location>
        <begin position="214"/>
        <end position="232"/>
    </location>
</feature>
<accession>A0A1G2LVJ1</accession>
<name>A0A1G2LVJ1_9BACT</name>